<dbReference type="HOGENOM" id="CLU_085660_0_0_4"/>
<dbReference type="GO" id="GO:0016747">
    <property type="term" value="F:acyltransferase activity, transferring groups other than amino-acyl groups"/>
    <property type="evidence" value="ECO:0007669"/>
    <property type="project" value="InterPro"/>
</dbReference>
<dbReference type="SUPFAM" id="SSF55729">
    <property type="entry name" value="Acyl-CoA N-acyltransferases (Nat)"/>
    <property type="match status" value="1"/>
</dbReference>
<dbReference type="PROSITE" id="PS51186">
    <property type="entry name" value="GNAT"/>
    <property type="match status" value="1"/>
</dbReference>
<evidence type="ECO:0000313" key="2">
    <source>
        <dbReference type="EMBL" id="AKC71981.1"/>
    </source>
</evidence>
<dbReference type="InterPro" id="IPR000182">
    <property type="entry name" value="GNAT_dom"/>
</dbReference>
<dbReference type="InterPro" id="IPR016181">
    <property type="entry name" value="Acyl_CoA_acyltransferase"/>
</dbReference>
<proteinExistence type="predicted"/>
<evidence type="ECO:0000259" key="1">
    <source>
        <dbReference type="PROSITE" id="PS51186"/>
    </source>
</evidence>
<protein>
    <submittedName>
        <fullName evidence="2">GCN5 family acetyltransferase</fullName>
    </submittedName>
</protein>
<organism evidence="2 3">
    <name type="scientific">Pandoraea oxalativorans</name>
    <dbReference type="NCBI Taxonomy" id="573737"/>
    <lineage>
        <taxon>Bacteria</taxon>
        <taxon>Pseudomonadati</taxon>
        <taxon>Pseudomonadota</taxon>
        <taxon>Betaproteobacteria</taxon>
        <taxon>Burkholderiales</taxon>
        <taxon>Burkholderiaceae</taxon>
        <taxon>Pandoraea</taxon>
    </lineage>
</organism>
<dbReference type="Gene3D" id="3.40.630.30">
    <property type="match status" value="1"/>
</dbReference>
<feature type="domain" description="N-acetyltransferase" evidence="1">
    <location>
        <begin position="102"/>
        <end position="229"/>
    </location>
</feature>
<evidence type="ECO:0000313" key="3">
    <source>
        <dbReference type="Proteomes" id="UP000035050"/>
    </source>
</evidence>
<keyword evidence="3" id="KW-1185">Reference proteome</keyword>
<name>A0A0E3YEL7_9BURK</name>
<dbReference type="PATRIC" id="fig|573737.6.peg.752"/>
<dbReference type="EMBL" id="CP011253">
    <property type="protein sequence ID" value="AKC71981.1"/>
    <property type="molecule type" value="Genomic_DNA"/>
</dbReference>
<sequence>MEHPNHHRLDNPTWNALVTKQSPLAQGTELARRYEADVAPFAGVANTTQAAFHALASLIAQGGFVFLPSLEALPPMDGIHHDHVFSVIQMVDAGNVDALNEEGVVQLGASDVPEMIALTQRTRPGPFGKRTIEMGNYIGIRADGELIAMAGERMRLDGYVEISAVCVDERHRGQWLAGRLMNILRKQIRARGDTPFLHVKDDNETAIALYKRMGFETRQTFMMNRVALA</sequence>
<dbReference type="RefSeq" id="WP_046293058.1">
    <property type="nucleotide sequence ID" value="NZ_CP011253.3"/>
</dbReference>
<dbReference type="CDD" id="cd04301">
    <property type="entry name" value="NAT_SF"/>
    <property type="match status" value="1"/>
</dbReference>
<accession>A0A0E3YEL7</accession>
<gene>
    <name evidence="2" type="ORF">MB84_24825</name>
</gene>
<dbReference type="Proteomes" id="UP000035050">
    <property type="component" value="Chromosome"/>
</dbReference>
<dbReference type="InterPro" id="IPR013653">
    <property type="entry name" value="GCN5-like_dom"/>
</dbReference>
<dbReference type="OrthoDB" id="9796919at2"/>
<dbReference type="AlphaFoldDB" id="A0A0E3YEL7"/>
<reference evidence="2" key="1">
    <citation type="submission" date="2016-06" db="EMBL/GenBank/DDBJ databases">
        <title>Pandoraea oxalativorans DSM 23570 Genome Sequencing.</title>
        <authorList>
            <person name="Ee R."/>
            <person name="Lim Y.-L."/>
            <person name="Yong D."/>
            <person name="Yin W.-F."/>
            <person name="Chan K.-G."/>
        </authorList>
    </citation>
    <scope>NUCLEOTIDE SEQUENCE</scope>
    <source>
        <strain evidence="2">DSM 23570</strain>
    </source>
</reference>
<dbReference type="KEGG" id="pox:MB84_24825"/>
<dbReference type="Pfam" id="PF08445">
    <property type="entry name" value="FR47"/>
    <property type="match status" value="1"/>
</dbReference>